<keyword evidence="3" id="KW-1185">Reference proteome</keyword>
<feature type="region of interest" description="Disordered" evidence="1">
    <location>
        <begin position="259"/>
        <end position="288"/>
    </location>
</feature>
<dbReference type="Pfam" id="PF08539">
    <property type="entry name" value="HbrB"/>
    <property type="match status" value="1"/>
</dbReference>
<dbReference type="InterPro" id="IPR013745">
    <property type="entry name" value="Bit61/PRR5"/>
</dbReference>
<dbReference type="GO" id="GO:0031932">
    <property type="term" value="C:TORC2 complex"/>
    <property type="evidence" value="ECO:0007669"/>
    <property type="project" value="TreeGrafter"/>
</dbReference>
<dbReference type="AlphaFoldDB" id="A0A9W8B7D4"/>
<evidence type="ECO:0000256" key="1">
    <source>
        <dbReference type="SAM" id="MobiDB-lite"/>
    </source>
</evidence>
<dbReference type="PANTHER" id="PTHR32428:SF2">
    <property type="entry name" value="TARGET OF RAPAMYCIN COMPLEX 2 SUBUNIT BIT61-RELATED"/>
    <property type="match status" value="1"/>
</dbReference>
<dbReference type="OrthoDB" id="2290221at2759"/>
<feature type="compositionally biased region" description="Basic residues" evidence="1">
    <location>
        <begin position="143"/>
        <end position="155"/>
    </location>
</feature>
<dbReference type="EMBL" id="JANBQB010000215">
    <property type="protein sequence ID" value="KAJ1979510.1"/>
    <property type="molecule type" value="Genomic_DNA"/>
</dbReference>
<feature type="compositionally biased region" description="Polar residues" evidence="1">
    <location>
        <begin position="266"/>
        <end position="288"/>
    </location>
</feature>
<feature type="region of interest" description="Disordered" evidence="1">
    <location>
        <begin position="143"/>
        <end position="204"/>
    </location>
</feature>
<proteinExistence type="predicted"/>
<feature type="compositionally biased region" description="Polar residues" evidence="1">
    <location>
        <begin position="82"/>
        <end position="98"/>
    </location>
</feature>
<name>A0A9W8B7D4_9FUNG</name>
<dbReference type="PANTHER" id="PTHR32428">
    <property type="entry name" value="TARGET OF RAPAMYCIN COMPLEX 2 SUBUNIT BIT61-RELATED"/>
    <property type="match status" value="1"/>
</dbReference>
<feature type="region of interest" description="Disordered" evidence="1">
    <location>
        <begin position="1"/>
        <end position="30"/>
    </location>
</feature>
<organism evidence="2 3">
    <name type="scientific">Dimargaris verticillata</name>
    <dbReference type="NCBI Taxonomy" id="2761393"/>
    <lineage>
        <taxon>Eukaryota</taxon>
        <taxon>Fungi</taxon>
        <taxon>Fungi incertae sedis</taxon>
        <taxon>Zoopagomycota</taxon>
        <taxon>Kickxellomycotina</taxon>
        <taxon>Dimargaritomycetes</taxon>
        <taxon>Dimargaritales</taxon>
        <taxon>Dimargaritaceae</taxon>
        <taxon>Dimargaris</taxon>
    </lineage>
</organism>
<evidence type="ECO:0000313" key="3">
    <source>
        <dbReference type="Proteomes" id="UP001151582"/>
    </source>
</evidence>
<comment type="caution">
    <text evidence="2">The sequence shown here is derived from an EMBL/GenBank/DDBJ whole genome shotgun (WGS) entry which is preliminary data.</text>
</comment>
<gene>
    <name evidence="2" type="ORF">H4R34_002801</name>
</gene>
<dbReference type="Proteomes" id="UP001151582">
    <property type="component" value="Unassembled WGS sequence"/>
</dbReference>
<reference evidence="2" key="1">
    <citation type="submission" date="2022-07" db="EMBL/GenBank/DDBJ databases">
        <title>Phylogenomic reconstructions and comparative analyses of Kickxellomycotina fungi.</title>
        <authorList>
            <person name="Reynolds N.K."/>
            <person name="Stajich J.E."/>
            <person name="Barry K."/>
            <person name="Grigoriev I.V."/>
            <person name="Crous P."/>
            <person name="Smith M.E."/>
        </authorList>
    </citation>
    <scope>NUCLEOTIDE SEQUENCE</scope>
    <source>
        <strain evidence="2">RSA 567</strain>
    </source>
</reference>
<accession>A0A9W8B7D4</accession>
<sequence>MDAKYSTQARPKPRPTPIRSATATGASGQGLAYTPASLTNATGLPMLSAHSQASAHPPPIASPHMVCAAYTRPSVAALASSSQPSLVPSKQLPSSALTKASAHLGRKPPKLVGDLHDTKGPSTLHYAHGQSHHAHHGTVTHLRHPAQHHPHHSHSHSLAYRSTSHHSRQPAAPGYGNHSPMLGSPRLGPASNHHSGVSSPATSAATVTTASGHPLIRIATSGLSHSTPTLDPATPTYPITPGIGNMSTSTLPLPSPYLSSLTHPSNHSLNVSSSGGQAGTTPPSNLTLNNGHHYSGTVINTSTANLAKNLGAPYSPSFKASSPAIHKSLTALDAKTMTREISSSLSEVANPNDPWSILCINLLPLFNGKEPPKKIEELCELVIMVCNSATQSKDTATVPYSGLYHLYERIKELFATGMINVSGKLQSTSEEKLISKLGDTWHLFSRMILPRLQGIFIPLVKLQARTAATHSSVTNANALGLDFDVRYHLTLCLRDLVVLPILPRIEASLTHMAHNPAMQVKHAQYIPRIFQMMAMLSMLHTGDEYQTLTEQIWGQVRQLFLHMQEYE</sequence>
<protein>
    <recommendedName>
        <fullName evidence="4">HbrB-like-domain-containing protein</fullName>
    </recommendedName>
</protein>
<dbReference type="GO" id="GO:0038203">
    <property type="term" value="P:TORC2 signaling"/>
    <property type="evidence" value="ECO:0007669"/>
    <property type="project" value="TreeGrafter"/>
</dbReference>
<evidence type="ECO:0000313" key="2">
    <source>
        <dbReference type="EMBL" id="KAJ1979510.1"/>
    </source>
</evidence>
<feature type="region of interest" description="Disordered" evidence="1">
    <location>
        <begin position="82"/>
        <end position="114"/>
    </location>
</feature>
<evidence type="ECO:0008006" key="4">
    <source>
        <dbReference type="Google" id="ProtNLM"/>
    </source>
</evidence>